<reference evidence="12 13" key="2">
    <citation type="journal article" date="2017" name="Nature">
        <title>The Apostasia genome and the evolution of orchids.</title>
        <authorList>
            <person name="Zhang G.Q."/>
            <person name="Liu K.W."/>
            <person name="Li Z."/>
            <person name="Lohaus R."/>
            <person name="Hsiao Y.Y."/>
            <person name="Niu S.C."/>
            <person name="Wang J.Y."/>
            <person name="Lin Y.C."/>
            <person name="Xu Q."/>
            <person name="Chen L.J."/>
            <person name="Yoshida K."/>
            <person name="Fujiwara S."/>
            <person name="Wang Z.W."/>
            <person name="Zhang Y.Q."/>
            <person name="Mitsuda N."/>
            <person name="Wang M."/>
            <person name="Liu G.H."/>
            <person name="Pecoraro L."/>
            <person name="Huang H.X."/>
            <person name="Xiao X.J."/>
            <person name="Lin M."/>
            <person name="Wu X.Y."/>
            <person name="Wu W.L."/>
            <person name="Chen Y.Y."/>
            <person name="Chang S.B."/>
            <person name="Sakamoto S."/>
            <person name="Ohme-Takagi M."/>
            <person name="Yagi M."/>
            <person name="Zeng S.J."/>
            <person name="Shen C.Y."/>
            <person name="Yeh C.M."/>
            <person name="Luo Y.B."/>
            <person name="Tsai W.C."/>
            <person name="Van de Peer Y."/>
            <person name="Liu Z.J."/>
        </authorList>
    </citation>
    <scope>NUCLEOTIDE SEQUENCE [LARGE SCALE GENOMIC DNA]</scope>
    <source>
        <tissue evidence="12">The whole plant</tissue>
    </source>
</reference>
<dbReference type="GO" id="GO:0005634">
    <property type="term" value="C:nucleus"/>
    <property type="evidence" value="ECO:0007669"/>
    <property type="project" value="TreeGrafter"/>
</dbReference>
<keyword evidence="8 9" id="KW-0694">RNA-binding</keyword>
<dbReference type="InterPro" id="IPR014720">
    <property type="entry name" value="dsRBD_dom"/>
</dbReference>
<dbReference type="InterPro" id="IPR036389">
    <property type="entry name" value="RNase_III_sf"/>
</dbReference>
<keyword evidence="5" id="KW-0255">Endonuclease</keyword>
<accession>A0A2I0XIY8</accession>
<evidence type="ECO:0000256" key="6">
    <source>
        <dbReference type="ARBA" id="ARBA00022801"/>
    </source>
</evidence>
<dbReference type="Pfam" id="PF00636">
    <property type="entry name" value="Ribonuclease_3"/>
    <property type="match status" value="1"/>
</dbReference>
<dbReference type="GO" id="GO:0003723">
    <property type="term" value="F:RNA binding"/>
    <property type="evidence" value="ECO:0007669"/>
    <property type="project" value="UniProtKB-UniRule"/>
</dbReference>
<evidence type="ECO:0000256" key="4">
    <source>
        <dbReference type="ARBA" id="ARBA00022723"/>
    </source>
</evidence>
<dbReference type="PROSITE" id="PS50142">
    <property type="entry name" value="RNASE_3_2"/>
    <property type="match status" value="1"/>
</dbReference>
<reference evidence="12 13" key="1">
    <citation type="journal article" date="2016" name="Sci. Rep.">
        <title>The Dendrobium catenatum Lindl. genome sequence provides insights into polysaccharide synthase, floral development and adaptive evolution.</title>
        <authorList>
            <person name="Zhang G.Q."/>
            <person name="Xu Q."/>
            <person name="Bian C."/>
            <person name="Tsai W.C."/>
            <person name="Yeh C.M."/>
            <person name="Liu K.W."/>
            <person name="Yoshida K."/>
            <person name="Zhang L.S."/>
            <person name="Chang S.B."/>
            <person name="Chen F."/>
            <person name="Shi Y."/>
            <person name="Su Y.Y."/>
            <person name="Zhang Y.Q."/>
            <person name="Chen L.J."/>
            <person name="Yin Y."/>
            <person name="Lin M."/>
            <person name="Huang H."/>
            <person name="Deng H."/>
            <person name="Wang Z.W."/>
            <person name="Zhu S.L."/>
            <person name="Zhao X."/>
            <person name="Deng C."/>
            <person name="Niu S.C."/>
            <person name="Huang J."/>
            <person name="Wang M."/>
            <person name="Liu G.H."/>
            <person name="Yang H.J."/>
            <person name="Xiao X.J."/>
            <person name="Hsiao Y.Y."/>
            <person name="Wu W.L."/>
            <person name="Chen Y.Y."/>
            <person name="Mitsuda N."/>
            <person name="Ohme-Takagi M."/>
            <person name="Luo Y.B."/>
            <person name="Van de Peer Y."/>
            <person name="Liu Z.J."/>
        </authorList>
    </citation>
    <scope>NUCLEOTIDE SEQUENCE [LARGE SCALE GENOMIC DNA]</scope>
    <source>
        <tissue evidence="12">The whole plant</tissue>
    </source>
</reference>
<dbReference type="PROSITE" id="PS50137">
    <property type="entry name" value="DS_RBD"/>
    <property type="match status" value="2"/>
</dbReference>
<dbReference type="PANTHER" id="PTHR14950:SF49">
    <property type="entry name" value="RIBONUCLEASE 3-LIKE PROTEIN 2-RELATED"/>
    <property type="match status" value="1"/>
</dbReference>
<dbReference type="Proteomes" id="UP000233837">
    <property type="component" value="Unassembled WGS sequence"/>
</dbReference>
<dbReference type="EMBL" id="KZ501842">
    <property type="protein sequence ID" value="PKU87868.1"/>
    <property type="molecule type" value="Genomic_DNA"/>
</dbReference>
<keyword evidence="7" id="KW-0460">Magnesium</keyword>
<evidence type="ECO:0000313" key="13">
    <source>
        <dbReference type="Proteomes" id="UP000233837"/>
    </source>
</evidence>
<evidence type="ECO:0000313" key="12">
    <source>
        <dbReference type="EMBL" id="PKU87868.1"/>
    </source>
</evidence>
<dbReference type="AlphaFoldDB" id="A0A2I0XIY8"/>
<dbReference type="OrthoDB" id="416741at2759"/>
<dbReference type="GO" id="GO:0046872">
    <property type="term" value="F:metal ion binding"/>
    <property type="evidence" value="ECO:0007669"/>
    <property type="project" value="UniProtKB-KW"/>
</dbReference>
<dbReference type="FunFam" id="1.10.1520.10:FF:000004">
    <property type="entry name" value="Endoribonuclease dicer-like 1"/>
    <property type="match status" value="1"/>
</dbReference>
<dbReference type="PROSITE" id="PS00517">
    <property type="entry name" value="RNASE_3_1"/>
    <property type="match status" value="1"/>
</dbReference>
<keyword evidence="4" id="KW-0479">Metal-binding</keyword>
<feature type="domain" description="DRBM" evidence="10">
    <location>
        <begin position="339"/>
        <end position="412"/>
    </location>
</feature>
<dbReference type="Gene3D" id="3.30.160.20">
    <property type="match status" value="2"/>
</dbReference>
<comment type="cofactor">
    <cofactor evidence="1">
        <name>Mn(2+)</name>
        <dbReference type="ChEBI" id="CHEBI:29035"/>
    </cofactor>
</comment>
<dbReference type="Pfam" id="PF00035">
    <property type="entry name" value="dsrm"/>
    <property type="match status" value="1"/>
</dbReference>
<protein>
    <submittedName>
        <fullName evidence="12">Ribonuclease 3-like protein 2</fullName>
    </submittedName>
</protein>
<evidence type="ECO:0000259" key="11">
    <source>
        <dbReference type="PROSITE" id="PS50142"/>
    </source>
</evidence>
<evidence type="ECO:0000256" key="2">
    <source>
        <dbReference type="ARBA" id="ARBA00001946"/>
    </source>
</evidence>
<evidence type="ECO:0000256" key="5">
    <source>
        <dbReference type="ARBA" id="ARBA00022759"/>
    </source>
</evidence>
<dbReference type="Pfam" id="PF14709">
    <property type="entry name" value="DND1_DSRM"/>
    <property type="match status" value="1"/>
</dbReference>
<dbReference type="GO" id="GO:0005737">
    <property type="term" value="C:cytoplasm"/>
    <property type="evidence" value="ECO:0007669"/>
    <property type="project" value="TreeGrafter"/>
</dbReference>
<dbReference type="SMART" id="SM00358">
    <property type="entry name" value="DSRM"/>
    <property type="match status" value="2"/>
</dbReference>
<dbReference type="SUPFAM" id="SSF69065">
    <property type="entry name" value="RNase III domain-like"/>
    <property type="match status" value="1"/>
</dbReference>
<keyword evidence="6" id="KW-0378">Hydrolase</keyword>
<sequence length="413" mass="46105">MEEIFLSIASMRSTAALRFSSAASPVEVTPSWVPSPPLTPAPDETSPVDEEMKDALDQVQCIIGYSFNDLSLLEEALTHSSYPFRASYQRLEFVGDAVLNLAFTNFVYLTNPSVGPGSLSVLRAANISTEKLARVAIRHDFYRYLRRHSPILDSMVQEFTEAVSKEREEDYTGISYGGSTVKAPKVLADIVEAIAAAIYVDCSFNLVAFWKVFRGILEPIITVETPNQQPVSHIYELCQKQGMSIEFKNWKKDNMNITNVYVDGELLGVGSSEQKPIAKLNAARDALQKMCHDEVDRMEIIKCSSQTSKTCEDVVMSRQINGGLVTNKANANGGEEVDGSKQRLHELCSKKRWQKPIYSLEEKEGPAHDTKFLCSVKVFCNNEAYFAFGDLKSRLREAENSAAYKLLCQLPTY</sequence>
<feature type="domain" description="RNase III" evidence="11">
    <location>
        <begin position="56"/>
        <end position="203"/>
    </location>
</feature>
<gene>
    <name evidence="12" type="ORF">MA16_Dca025035</name>
</gene>
<evidence type="ECO:0000256" key="8">
    <source>
        <dbReference type="ARBA" id="ARBA00022884"/>
    </source>
</evidence>
<evidence type="ECO:0000256" key="1">
    <source>
        <dbReference type="ARBA" id="ARBA00001936"/>
    </source>
</evidence>
<dbReference type="InterPro" id="IPR000999">
    <property type="entry name" value="RNase_III_dom"/>
</dbReference>
<dbReference type="Gene3D" id="1.10.1520.10">
    <property type="entry name" value="Ribonuclease III domain"/>
    <property type="match status" value="1"/>
</dbReference>
<evidence type="ECO:0000259" key="10">
    <source>
        <dbReference type="PROSITE" id="PS50137"/>
    </source>
</evidence>
<feature type="domain" description="DRBM" evidence="10">
    <location>
        <begin position="229"/>
        <end position="292"/>
    </location>
</feature>
<dbReference type="SUPFAM" id="SSF54768">
    <property type="entry name" value="dsRNA-binding domain-like"/>
    <property type="match status" value="2"/>
</dbReference>
<evidence type="ECO:0000256" key="3">
    <source>
        <dbReference type="ARBA" id="ARBA00022722"/>
    </source>
</evidence>
<proteinExistence type="predicted"/>
<keyword evidence="13" id="KW-1185">Reference proteome</keyword>
<name>A0A2I0XIY8_9ASPA</name>
<dbReference type="GO" id="GO:0004525">
    <property type="term" value="F:ribonuclease III activity"/>
    <property type="evidence" value="ECO:0007669"/>
    <property type="project" value="InterPro"/>
</dbReference>
<dbReference type="SMART" id="SM00535">
    <property type="entry name" value="RIBOc"/>
    <property type="match status" value="1"/>
</dbReference>
<dbReference type="GO" id="GO:0030422">
    <property type="term" value="P:siRNA processing"/>
    <property type="evidence" value="ECO:0007669"/>
    <property type="project" value="TreeGrafter"/>
</dbReference>
<dbReference type="CDD" id="cd00593">
    <property type="entry name" value="RIBOc"/>
    <property type="match status" value="1"/>
</dbReference>
<evidence type="ECO:0000256" key="7">
    <source>
        <dbReference type="ARBA" id="ARBA00022842"/>
    </source>
</evidence>
<organism evidence="12 13">
    <name type="scientific">Dendrobium catenatum</name>
    <dbReference type="NCBI Taxonomy" id="906689"/>
    <lineage>
        <taxon>Eukaryota</taxon>
        <taxon>Viridiplantae</taxon>
        <taxon>Streptophyta</taxon>
        <taxon>Embryophyta</taxon>
        <taxon>Tracheophyta</taxon>
        <taxon>Spermatophyta</taxon>
        <taxon>Magnoliopsida</taxon>
        <taxon>Liliopsida</taxon>
        <taxon>Asparagales</taxon>
        <taxon>Orchidaceae</taxon>
        <taxon>Epidendroideae</taxon>
        <taxon>Malaxideae</taxon>
        <taxon>Dendrobiinae</taxon>
        <taxon>Dendrobium</taxon>
    </lineage>
</organism>
<dbReference type="STRING" id="906689.A0A2I0XIY8"/>
<dbReference type="PANTHER" id="PTHR14950">
    <property type="entry name" value="DICER-RELATED"/>
    <property type="match status" value="1"/>
</dbReference>
<keyword evidence="3" id="KW-0540">Nuclease</keyword>
<evidence type="ECO:0000256" key="9">
    <source>
        <dbReference type="PROSITE-ProRule" id="PRU00266"/>
    </source>
</evidence>
<comment type="cofactor">
    <cofactor evidence="2">
        <name>Mg(2+)</name>
        <dbReference type="ChEBI" id="CHEBI:18420"/>
    </cofactor>
</comment>